<dbReference type="AlphaFoldDB" id="A0A195E5L4"/>
<protein>
    <submittedName>
        <fullName evidence="2">Uncharacterized protein</fullName>
    </submittedName>
</protein>
<evidence type="ECO:0000313" key="2">
    <source>
        <dbReference type="EMBL" id="KYN20187.1"/>
    </source>
</evidence>
<dbReference type="EMBL" id="KQ979609">
    <property type="protein sequence ID" value="KYN20187.1"/>
    <property type="molecule type" value="Genomic_DNA"/>
</dbReference>
<dbReference type="Proteomes" id="UP000078492">
    <property type="component" value="Unassembled WGS sequence"/>
</dbReference>
<organism evidence="2 3">
    <name type="scientific">Trachymyrmex cornetzi</name>
    <dbReference type="NCBI Taxonomy" id="471704"/>
    <lineage>
        <taxon>Eukaryota</taxon>
        <taxon>Metazoa</taxon>
        <taxon>Ecdysozoa</taxon>
        <taxon>Arthropoda</taxon>
        <taxon>Hexapoda</taxon>
        <taxon>Insecta</taxon>
        <taxon>Pterygota</taxon>
        <taxon>Neoptera</taxon>
        <taxon>Endopterygota</taxon>
        <taxon>Hymenoptera</taxon>
        <taxon>Apocrita</taxon>
        <taxon>Aculeata</taxon>
        <taxon>Formicoidea</taxon>
        <taxon>Formicidae</taxon>
        <taxon>Myrmicinae</taxon>
        <taxon>Trachymyrmex</taxon>
    </lineage>
</organism>
<reference evidence="2 3" key="1">
    <citation type="submission" date="2015-09" db="EMBL/GenBank/DDBJ databases">
        <title>Trachymyrmex cornetzi WGS genome.</title>
        <authorList>
            <person name="Nygaard S."/>
            <person name="Hu H."/>
            <person name="Boomsma J."/>
            <person name="Zhang G."/>
        </authorList>
    </citation>
    <scope>NUCLEOTIDE SEQUENCE [LARGE SCALE GENOMIC DNA]</scope>
    <source>
        <strain evidence="2">Tcor2-1</strain>
        <tissue evidence="2">Whole body</tissue>
    </source>
</reference>
<gene>
    <name evidence="2" type="ORF">ALC57_07477</name>
</gene>
<accession>A0A195E5L4</accession>
<name>A0A195E5L4_9HYME</name>
<keyword evidence="3" id="KW-1185">Reference proteome</keyword>
<evidence type="ECO:0000256" key="1">
    <source>
        <dbReference type="SAM" id="MobiDB-lite"/>
    </source>
</evidence>
<feature type="region of interest" description="Disordered" evidence="1">
    <location>
        <begin position="1"/>
        <end position="22"/>
    </location>
</feature>
<evidence type="ECO:0000313" key="3">
    <source>
        <dbReference type="Proteomes" id="UP000078492"/>
    </source>
</evidence>
<sequence length="120" mass="14422">MCEAKKKKENKRWKRKAEGAKSERQVWEILNRERNRCKGINKEIGMREWEEYFEDLLGVEGTVVRGERGREKQWMERELSREETKVTGNLKDGKAMGLDGIPNKVWKYGGEEMEEWMWRV</sequence>
<proteinExistence type="predicted"/>